<keyword evidence="7" id="KW-1133">Transmembrane helix</keyword>
<keyword evidence="7" id="KW-0812">Transmembrane</keyword>
<dbReference type="Gene3D" id="2.40.70.10">
    <property type="entry name" value="Acid Proteases"/>
    <property type="match status" value="2"/>
</dbReference>
<keyword evidence="2" id="KW-0645">Protease</keyword>
<keyword evidence="5" id="KW-0325">Glycoprotein</keyword>
<keyword evidence="4" id="KW-0378">Hydrolase</keyword>
<keyword evidence="8" id="KW-0732">Signal</keyword>
<dbReference type="PANTHER" id="PTHR13683:SF875">
    <property type="entry name" value="EUKARYOTIC ASPARTYL PROTEASE FAMILY PROTEIN"/>
    <property type="match status" value="1"/>
</dbReference>
<keyword evidence="7" id="KW-0472">Membrane</keyword>
<dbReference type="CDD" id="cd05476">
    <property type="entry name" value="pepsin_A_like_plant"/>
    <property type="match status" value="1"/>
</dbReference>
<dbReference type="InterPro" id="IPR001461">
    <property type="entry name" value="Aspartic_peptidase_A1"/>
</dbReference>
<keyword evidence="11" id="KW-1185">Reference proteome</keyword>
<dbReference type="EMBL" id="CP133621">
    <property type="protein sequence ID" value="WMV52087.1"/>
    <property type="molecule type" value="Genomic_DNA"/>
</dbReference>
<evidence type="ECO:0000256" key="3">
    <source>
        <dbReference type="ARBA" id="ARBA00022750"/>
    </source>
</evidence>
<dbReference type="InterPro" id="IPR032861">
    <property type="entry name" value="TAXi_N"/>
</dbReference>
<feature type="domain" description="Peptidase A1" evidence="9">
    <location>
        <begin position="135"/>
        <end position="483"/>
    </location>
</feature>
<feature type="chain" id="PRO_5042227058" description="Peptidase A1 domain-containing protein" evidence="8">
    <location>
        <begin position="26"/>
        <end position="555"/>
    </location>
</feature>
<dbReference type="Pfam" id="PF14541">
    <property type="entry name" value="TAXi_C"/>
    <property type="match status" value="1"/>
</dbReference>
<feature type="active site" evidence="6">
    <location>
        <position position="365"/>
    </location>
</feature>
<evidence type="ECO:0000256" key="7">
    <source>
        <dbReference type="SAM" id="Phobius"/>
    </source>
</evidence>
<evidence type="ECO:0000313" key="11">
    <source>
        <dbReference type="Proteomes" id="UP001234989"/>
    </source>
</evidence>
<reference evidence="10" key="1">
    <citation type="submission" date="2023-08" db="EMBL/GenBank/DDBJ databases">
        <title>A de novo genome assembly of Solanum verrucosum Schlechtendal, a Mexican diploid species geographically isolated from the other diploid A-genome species in potato relatives.</title>
        <authorList>
            <person name="Hosaka K."/>
        </authorList>
    </citation>
    <scope>NUCLEOTIDE SEQUENCE</scope>
    <source>
        <tissue evidence="10">Young leaves</tissue>
    </source>
</reference>
<accession>A0AAF0UT28</accession>
<dbReference type="GO" id="GO:0004190">
    <property type="term" value="F:aspartic-type endopeptidase activity"/>
    <property type="evidence" value="ECO:0007669"/>
    <property type="project" value="UniProtKB-KW"/>
</dbReference>
<dbReference type="FunFam" id="2.40.70.10:FF:000018">
    <property type="entry name" value="Aspartic proteinase-like protein 2"/>
    <property type="match status" value="1"/>
</dbReference>
<dbReference type="InterPro" id="IPR032799">
    <property type="entry name" value="TAXi_C"/>
</dbReference>
<evidence type="ECO:0000256" key="4">
    <source>
        <dbReference type="ARBA" id="ARBA00022801"/>
    </source>
</evidence>
<dbReference type="InterPro" id="IPR021109">
    <property type="entry name" value="Peptidase_aspartic_dom_sf"/>
</dbReference>
<feature type="transmembrane region" description="Helical" evidence="7">
    <location>
        <begin position="527"/>
        <end position="553"/>
    </location>
</feature>
<name>A0AAF0UT28_SOLVR</name>
<dbReference type="InterPro" id="IPR034161">
    <property type="entry name" value="Pepsin-like_plant"/>
</dbReference>
<dbReference type="SUPFAM" id="SSF50630">
    <property type="entry name" value="Acid proteases"/>
    <property type="match status" value="1"/>
</dbReference>
<protein>
    <recommendedName>
        <fullName evidence="9">Peptidase A1 domain-containing protein</fullName>
    </recommendedName>
</protein>
<evidence type="ECO:0000259" key="9">
    <source>
        <dbReference type="PROSITE" id="PS51767"/>
    </source>
</evidence>
<dbReference type="AlphaFoldDB" id="A0AAF0UT28"/>
<dbReference type="PRINTS" id="PR00792">
    <property type="entry name" value="PEPSIN"/>
</dbReference>
<evidence type="ECO:0000256" key="2">
    <source>
        <dbReference type="ARBA" id="ARBA00022670"/>
    </source>
</evidence>
<organism evidence="10 11">
    <name type="scientific">Solanum verrucosum</name>
    <dbReference type="NCBI Taxonomy" id="315347"/>
    <lineage>
        <taxon>Eukaryota</taxon>
        <taxon>Viridiplantae</taxon>
        <taxon>Streptophyta</taxon>
        <taxon>Embryophyta</taxon>
        <taxon>Tracheophyta</taxon>
        <taxon>Spermatophyta</taxon>
        <taxon>Magnoliopsida</taxon>
        <taxon>eudicotyledons</taxon>
        <taxon>Gunneridae</taxon>
        <taxon>Pentapetalae</taxon>
        <taxon>asterids</taxon>
        <taxon>lamiids</taxon>
        <taxon>Solanales</taxon>
        <taxon>Solanaceae</taxon>
        <taxon>Solanoideae</taxon>
        <taxon>Solaneae</taxon>
        <taxon>Solanum</taxon>
    </lineage>
</organism>
<dbReference type="Pfam" id="PF14543">
    <property type="entry name" value="TAXi_N"/>
    <property type="match status" value="1"/>
</dbReference>
<dbReference type="PROSITE" id="PS51767">
    <property type="entry name" value="PEPTIDASE_A1"/>
    <property type="match status" value="1"/>
</dbReference>
<proteinExistence type="inferred from homology"/>
<evidence type="ECO:0000313" key="10">
    <source>
        <dbReference type="EMBL" id="WMV52087.1"/>
    </source>
</evidence>
<evidence type="ECO:0000256" key="5">
    <source>
        <dbReference type="ARBA" id="ARBA00023180"/>
    </source>
</evidence>
<sequence length="555" mass="59917">MLPGNCMKLLMMVMAAAAAIAIVAAEEDGRIGASFPAGVLRLERVFPVNHSVELEELIARDRARHARMLQNFAGGIGNFPVIGSSDPFLVGSSFEMAWNERFLMLQRTKLYFIYDDVLVYFAIGGSVIPNIESFYYTKVKLGSPPREYNVQIDTGSDILWVTCGSCNNCPQTSGLGVELNFYDTASSSTASLISCSDRRCASGECSSKTNQCAYTFHYGDNSGTTGYYVSDLIYFDTVLGTSLTANSSSPIVFGCSTSQSGGLTKMDRAIDGIFGLGQQDLSVISQLSSHGISPKVFSHCLKGDGNGGGILVLGEILNPSIVYSPLVPSKVHYTVYLQSIAVNGQILPVDPGVFVSSNDRGTIVDSGTTLVYLASEAYEPFISAITAIVSPSARPIISGKRPCYLVSSSIEDIFPPVSLNFAGDASMDLRPADYLAHMGFLEGAAMWCVIFEENDLGLTILGDLILKDKIIVYDLARQRIGWAEYDCSSPVNVSITSGKDEFMNAGQYVSSSPRSVPFNLPLARTNALLLLFWELMIGSYLCSLTSMLLVVFLDI</sequence>
<keyword evidence="3" id="KW-0064">Aspartyl protease</keyword>
<evidence type="ECO:0000256" key="6">
    <source>
        <dbReference type="PIRSR" id="PIRSR601461-1"/>
    </source>
</evidence>
<feature type="signal peptide" evidence="8">
    <location>
        <begin position="1"/>
        <end position="25"/>
    </location>
</feature>
<evidence type="ECO:0000256" key="1">
    <source>
        <dbReference type="ARBA" id="ARBA00007447"/>
    </source>
</evidence>
<evidence type="ECO:0000256" key="8">
    <source>
        <dbReference type="SAM" id="SignalP"/>
    </source>
</evidence>
<comment type="similarity">
    <text evidence="1">Belongs to the peptidase A1 family.</text>
</comment>
<dbReference type="PANTHER" id="PTHR13683">
    <property type="entry name" value="ASPARTYL PROTEASES"/>
    <property type="match status" value="1"/>
</dbReference>
<gene>
    <name evidence="10" type="ORF">MTR67_045472</name>
</gene>
<dbReference type="Proteomes" id="UP001234989">
    <property type="component" value="Chromosome 10"/>
</dbReference>
<dbReference type="InterPro" id="IPR033121">
    <property type="entry name" value="PEPTIDASE_A1"/>
</dbReference>
<dbReference type="GO" id="GO:0006508">
    <property type="term" value="P:proteolysis"/>
    <property type="evidence" value="ECO:0007669"/>
    <property type="project" value="UniProtKB-KW"/>
</dbReference>
<feature type="active site" evidence="6">
    <location>
        <position position="153"/>
    </location>
</feature>